<organism evidence="1">
    <name type="scientific">Hexamita inflata</name>
    <dbReference type="NCBI Taxonomy" id="28002"/>
    <lineage>
        <taxon>Eukaryota</taxon>
        <taxon>Metamonada</taxon>
        <taxon>Diplomonadida</taxon>
        <taxon>Hexamitidae</taxon>
        <taxon>Hexamitinae</taxon>
        <taxon>Hexamita</taxon>
    </lineage>
</organism>
<accession>A0AA86R6K3</accession>
<dbReference type="EMBL" id="CAXDID020000714">
    <property type="protein sequence ID" value="CAL6111644.1"/>
    <property type="molecule type" value="Genomic_DNA"/>
</dbReference>
<dbReference type="AlphaFoldDB" id="A0AA86R6K3"/>
<reference evidence="2 3" key="2">
    <citation type="submission" date="2024-07" db="EMBL/GenBank/DDBJ databases">
        <authorList>
            <person name="Akdeniz Z."/>
        </authorList>
    </citation>
    <scope>NUCLEOTIDE SEQUENCE [LARGE SCALE GENOMIC DNA]</scope>
</reference>
<evidence type="ECO:0000313" key="2">
    <source>
        <dbReference type="EMBL" id="CAL6111644.1"/>
    </source>
</evidence>
<dbReference type="Proteomes" id="UP001642409">
    <property type="component" value="Unassembled WGS sequence"/>
</dbReference>
<proteinExistence type="predicted"/>
<sequence>MYKISIQFNIFRISYPSEVNFYQLNSRVNILIQQHHQTNGSTCAYILNISFLKLFTLFQHVIILFYPFQYIIRVPLQILFINLLQRPQFLFVQNSSCFFFDQNSVFYRNCQIQNRIQFSSTSHQLLLPIFQNVSIFNKEINVFNALPIVSSDSAFFIQINNKSLFEIEFNGKYKTSKVGQPIDYIDGLIICQNGFLTRSGRVAITSHQECGQISLSNKWNKIDIWKLENKTIAMKTAKSISATPHTDQNELVGIEKHFNDVLDVFVLTNQYIAIQKQMEILVIDYKCEIIKQMPNTNQITNQLLKIQRINETHVANDRWDIQTVEKWIDNIYQQSQQSQHVLVTCLKYCLFLVSTAKILIEM</sequence>
<dbReference type="EMBL" id="CATOUU010001070">
    <property type="protein sequence ID" value="CAI9970357.1"/>
    <property type="molecule type" value="Genomic_DNA"/>
</dbReference>
<comment type="caution">
    <text evidence="1">The sequence shown here is derived from an EMBL/GenBank/DDBJ whole genome shotgun (WGS) entry which is preliminary data.</text>
</comment>
<reference evidence="1" key="1">
    <citation type="submission" date="2023-06" db="EMBL/GenBank/DDBJ databases">
        <authorList>
            <person name="Kurt Z."/>
        </authorList>
    </citation>
    <scope>NUCLEOTIDE SEQUENCE</scope>
</reference>
<keyword evidence="3" id="KW-1185">Reference proteome</keyword>
<evidence type="ECO:0000313" key="3">
    <source>
        <dbReference type="Proteomes" id="UP001642409"/>
    </source>
</evidence>
<gene>
    <name evidence="1" type="ORF">HINF_LOCUS58002</name>
    <name evidence="2" type="ORF">HINF_LOCUS76516</name>
</gene>
<name>A0AA86R6K3_9EUKA</name>
<protein>
    <submittedName>
        <fullName evidence="2">Hypothetical_protein</fullName>
    </submittedName>
</protein>
<evidence type="ECO:0000313" key="1">
    <source>
        <dbReference type="EMBL" id="CAI9970357.1"/>
    </source>
</evidence>